<dbReference type="AlphaFoldDB" id="A0A080ZEY7"/>
<protein>
    <submittedName>
        <fullName evidence="2">Uncharacterized protein</fullName>
    </submittedName>
</protein>
<evidence type="ECO:0000256" key="1">
    <source>
        <dbReference type="SAM" id="MobiDB-lite"/>
    </source>
</evidence>
<accession>A0A080ZEY7</accession>
<comment type="caution">
    <text evidence="2">The sequence shown here is derived from an EMBL/GenBank/DDBJ whole genome shotgun (WGS) entry which is preliminary data.</text>
</comment>
<dbReference type="EMBL" id="ANJA01003213">
    <property type="protein sequence ID" value="ETO65198.1"/>
    <property type="molecule type" value="Genomic_DNA"/>
</dbReference>
<evidence type="ECO:0000313" key="3">
    <source>
        <dbReference type="Proteomes" id="UP000028582"/>
    </source>
</evidence>
<gene>
    <name evidence="2" type="ORF">F444_17460</name>
</gene>
<dbReference type="Proteomes" id="UP000028582">
    <property type="component" value="Unassembled WGS sequence"/>
</dbReference>
<evidence type="ECO:0000313" key="2">
    <source>
        <dbReference type="EMBL" id="ETO65198.1"/>
    </source>
</evidence>
<reference evidence="2 3" key="1">
    <citation type="submission" date="2013-11" db="EMBL/GenBank/DDBJ databases">
        <title>The Genome Sequence of Phytophthora parasitica P1976.</title>
        <authorList>
            <consortium name="The Broad Institute Genomics Platform"/>
            <person name="Russ C."/>
            <person name="Tyler B."/>
            <person name="Panabieres F."/>
            <person name="Shan W."/>
            <person name="Tripathy S."/>
            <person name="Grunwald N."/>
            <person name="Machado M."/>
            <person name="Johnson C.S."/>
            <person name="Walker B."/>
            <person name="Young S."/>
            <person name="Zeng Q."/>
            <person name="Gargeya S."/>
            <person name="Fitzgerald M."/>
            <person name="Haas B."/>
            <person name="Abouelleil A."/>
            <person name="Allen A.W."/>
            <person name="Alvarado L."/>
            <person name="Arachchi H.M."/>
            <person name="Berlin A.M."/>
            <person name="Chapman S.B."/>
            <person name="Gainer-Dewar J."/>
            <person name="Goldberg J."/>
            <person name="Griggs A."/>
            <person name="Gujja S."/>
            <person name="Hansen M."/>
            <person name="Howarth C."/>
            <person name="Imamovic A."/>
            <person name="Ireland A."/>
            <person name="Larimer J."/>
            <person name="McCowan C."/>
            <person name="Murphy C."/>
            <person name="Pearson M."/>
            <person name="Poon T.W."/>
            <person name="Priest M."/>
            <person name="Roberts A."/>
            <person name="Saif S."/>
            <person name="Shea T."/>
            <person name="Sisk P."/>
            <person name="Sykes S."/>
            <person name="Wortman J."/>
            <person name="Nusbaum C."/>
            <person name="Birren B."/>
        </authorList>
    </citation>
    <scope>NUCLEOTIDE SEQUENCE [LARGE SCALE GENOMIC DNA]</scope>
    <source>
        <strain evidence="2 3">P1976</strain>
    </source>
</reference>
<organism evidence="2 3">
    <name type="scientific">Phytophthora nicotianae P1976</name>
    <dbReference type="NCBI Taxonomy" id="1317066"/>
    <lineage>
        <taxon>Eukaryota</taxon>
        <taxon>Sar</taxon>
        <taxon>Stramenopiles</taxon>
        <taxon>Oomycota</taxon>
        <taxon>Peronosporomycetes</taxon>
        <taxon>Peronosporales</taxon>
        <taxon>Peronosporaceae</taxon>
        <taxon>Phytophthora</taxon>
    </lineage>
</organism>
<name>A0A080ZEY7_PHYNI</name>
<feature type="region of interest" description="Disordered" evidence="1">
    <location>
        <begin position="35"/>
        <end position="70"/>
    </location>
</feature>
<proteinExistence type="predicted"/>
<sequence>MSSVNWFARPHLAQLAIYTSVLVVTKNKCPGVHSREHQAAATVNTTRLSREHQRSAQSRAPANFIREIEE</sequence>